<keyword evidence="5" id="KW-0677">Repeat</keyword>
<dbReference type="FunFam" id="3.40.50.300:FF:000838">
    <property type="entry name" value="ABC multidrug transporter (Eurofung)"/>
    <property type="match status" value="1"/>
</dbReference>
<dbReference type="Pfam" id="PF00005">
    <property type="entry name" value="ABC_tran"/>
    <property type="match status" value="2"/>
</dbReference>
<evidence type="ECO:0000256" key="6">
    <source>
        <dbReference type="ARBA" id="ARBA00022741"/>
    </source>
</evidence>
<feature type="transmembrane region" description="Helical" evidence="11">
    <location>
        <begin position="809"/>
        <end position="833"/>
    </location>
</feature>
<dbReference type="InterPro" id="IPR050173">
    <property type="entry name" value="ABC_transporter_C-like"/>
</dbReference>
<feature type="transmembrane region" description="Helical" evidence="11">
    <location>
        <begin position="776"/>
        <end position="797"/>
    </location>
</feature>
<dbReference type="InterPro" id="IPR044726">
    <property type="entry name" value="ABCC_6TM_D2"/>
</dbReference>
<evidence type="ECO:0000259" key="12">
    <source>
        <dbReference type="PROSITE" id="PS50893"/>
    </source>
</evidence>
<keyword evidence="8 11" id="KW-1133">Transmembrane helix</keyword>
<keyword evidence="4 11" id="KW-0812">Transmembrane</keyword>
<sequence>MEARTAAAARVATTAALVERDVKLTVKREHIGTCGSMKAVERTTVTSPADSAGFLSRLSYDYVRPLLAKGIKEPLQISHLPKVPSRDEASKRVRVLENAWTRECALAADSGKLPRLWRAVMRAYAYDFLEHTMWAILEGLSIIGQPLLLQRLVNWVQEQRSYSEGATLAGGLTVLALAQAVIHHKNFYVGMRTGWNLRIGVIGMLHGKLLRLTSASLRRAGGSAVYNLVASDVLRFDQLAPFTAPGVCSFMELALTFLIIMSMVGTYAALAGVSTALLSIALQSRLGKYFGRLRARTAKHTDDRLKQTSELLSGILSVKIYGWESALAEKIGRLRLAEHTSILRSQFLKALTVGLSFATPPLSSLVLFTVVYLRDQDLDVDKAYAVLGLLAALRISVGKNFSKLMEAGPECFVALARMTAFMQLDESVGSDVPVSRMDNSPVLTLQNASFGWPSDACATPDASTHQTAGEKPALKGLNLQLHKGEVLLVMGTIGCGKSALLQAVLGELTTLEGSYFTTGKVGYAPQESWIMAGTLQSNVTLGASGQLHAARYRAVLEACELVDDIRQLAHGDETEIGEKGVNLSGGQKARVTLARVLYAQPALALLDDPLAAVDPSVANHLFHTAIRQGLSRTAVVLVTHQQQFARHADRLLMLNADGTVQGYGTPRELESLGLIALEDSLPFEAPHLDPVEGAFPAELPRMAADEKTSAGPAANRGPQFQGSASSTSRAEEKAGAERGRNPQEESKLVLKEDRDVGRVSLDTWVNYVRAAGWHRAALVLLFFMSAQALLMLSDYWLKVWIEDDLSAGSYAGFAGLCGSTCLAAWTAAGLFFASTMQASSSMHRWSLASLLRAPMWFFAANPLGRILNRFSSDLAQVDELLPPALFDAVQMILMVSGAIVLVCAVIPYLIILVPFLLLAMTRLRNYVTASMNELKRLDNLTRSPVFNSFNATLHGLVVMRAFQLERHMHARFLELLESNAQAWFWWFICNRWLGFWLDMLCFVIVASVSFAAVVLRDTIDPGLIGFALVYAMSLSGLMQYCFRQQAMAETLMTSSERLLHYAFKLPSEINEQSSDAEVRGYSLEDVWPEHGHVSFEKISVRYRSDLPLILNDVTAEIAPGQKLGVVGRTGAGKSSLLLALARLNETCGGRVLIDGVDLAHLSVQQVRSAMAVIPQQPHLFSGTLRFNLDPFDQYSNEALWVALKAVQLHHLLQADQDLDGSEASGERLEPQVDDSGLEKILSMKVEEGGSNLSVGQRQLLSMARAMLYGRKIILIDEATANVDFETDSIIQRTLRDTEPFRSCTLIIIAHRIQTIIDSDKILVLAGGRVAQFGSPDELLEDQCGIFKNMASGTALLHDALD</sequence>
<feature type="transmembrane region" description="Helical" evidence="11">
    <location>
        <begin position="253"/>
        <end position="282"/>
    </location>
</feature>
<dbReference type="PROSITE" id="PS50929">
    <property type="entry name" value="ABC_TM1F"/>
    <property type="match status" value="2"/>
</dbReference>
<dbReference type="Gene3D" id="1.20.1560.10">
    <property type="entry name" value="ABC transporter type 1, transmembrane domain"/>
    <property type="match status" value="2"/>
</dbReference>
<evidence type="ECO:0000256" key="1">
    <source>
        <dbReference type="ARBA" id="ARBA00004141"/>
    </source>
</evidence>
<dbReference type="InterPro" id="IPR044746">
    <property type="entry name" value="ABCC_6TM_D1"/>
</dbReference>
<evidence type="ECO:0000256" key="7">
    <source>
        <dbReference type="ARBA" id="ARBA00022840"/>
    </source>
</evidence>
<dbReference type="SUPFAM" id="SSF52540">
    <property type="entry name" value="P-loop containing nucleoside triphosphate hydrolases"/>
    <property type="match status" value="2"/>
</dbReference>
<gene>
    <name evidence="14" type="ORF">CYMTET_4965</name>
</gene>
<feature type="compositionally biased region" description="Polar residues" evidence="10">
    <location>
        <begin position="718"/>
        <end position="728"/>
    </location>
</feature>
<feature type="transmembrane region" description="Helical" evidence="11">
    <location>
        <begin position="1021"/>
        <end position="1042"/>
    </location>
</feature>
<dbReference type="InterPro" id="IPR011527">
    <property type="entry name" value="ABC1_TM_dom"/>
</dbReference>
<dbReference type="SMART" id="SM00382">
    <property type="entry name" value="AAA"/>
    <property type="match status" value="2"/>
</dbReference>
<organism evidence="14 15">
    <name type="scientific">Cymbomonas tetramitiformis</name>
    <dbReference type="NCBI Taxonomy" id="36881"/>
    <lineage>
        <taxon>Eukaryota</taxon>
        <taxon>Viridiplantae</taxon>
        <taxon>Chlorophyta</taxon>
        <taxon>Pyramimonadophyceae</taxon>
        <taxon>Pyramimonadales</taxon>
        <taxon>Pyramimonadaceae</taxon>
        <taxon>Cymbomonas</taxon>
    </lineage>
</organism>
<dbReference type="EMBL" id="LGRX02000810">
    <property type="protein sequence ID" value="KAK3287519.1"/>
    <property type="molecule type" value="Genomic_DNA"/>
</dbReference>
<dbReference type="CDD" id="cd18579">
    <property type="entry name" value="ABC_6TM_ABCC_D1"/>
    <property type="match status" value="1"/>
</dbReference>
<feature type="domain" description="ABC transmembrane type-1" evidence="13">
    <location>
        <begin position="135"/>
        <end position="398"/>
    </location>
</feature>
<evidence type="ECO:0000256" key="3">
    <source>
        <dbReference type="ARBA" id="ARBA00022448"/>
    </source>
</evidence>
<comment type="similarity">
    <text evidence="2">Belongs to the ABC transporter superfamily. ABCC family. Conjugate transporter (TC 3.A.1.208) subfamily.</text>
</comment>
<dbReference type="PROSITE" id="PS50893">
    <property type="entry name" value="ABC_TRANSPORTER_2"/>
    <property type="match status" value="2"/>
</dbReference>
<dbReference type="InterPro" id="IPR017871">
    <property type="entry name" value="ABC_transporter-like_CS"/>
</dbReference>
<protein>
    <submittedName>
        <fullName evidence="14">Uncharacterized protein</fullName>
    </submittedName>
</protein>
<evidence type="ECO:0000313" key="15">
    <source>
        <dbReference type="Proteomes" id="UP001190700"/>
    </source>
</evidence>
<evidence type="ECO:0000256" key="9">
    <source>
        <dbReference type="ARBA" id="ARBA00023136"/>
    </source>
</evidence>
<dbReference type="InterPro" id="IPR027417">
    <property type="entry name" value="P-loop_NTPase"/>
</dbReference>
<accession>A0AAE0H0B3</accession>
<proteinExistence type="inferred from homology"/>
<feature type="domain" description="ABC transmembrane type-1" evidence="13">
    <location>
        <begin position="777"/>
        <end position="1050"/>
    </location>
</feature>
<feature type="region of interest" description="Disordered" evidence="10">
    <location>
        <begin position="704"/>
        <end position="749"/>
    </location>
</feature>
<dbReference type="CDD" id="cd03250">
    <property type="entry name" value="ABCC_MRP_domain1"/>
    <property type="match status" value="1"/>
</dbReference>
<feature type="domain" description="ABC transporter" evidence="12">
    <location>
        <begin position="1093"/>
        <end position="1351"/>
    </location>
</feature>
<dbReference type="Pfam" id="PF00664">
    <property type="entry name" value="ABC_membrane"/>
    <property type="match status" value="2"/>
</dbReference>
<dbReference type="GO" id="GO:0005524">
    <property type="term" value="F:ATP binding"/>
    <property type="evidence" value="ECO:0007669"/>
    <property type="project" value="UniProtKB-KW"/>
</dbReference>
<keyword evidence="6" id="KW-0547">Nucleotide-binding</keyword>
<dbReference type="GO" id="GO:0140359">
    <property type="term" value="F:ABC-type transporter activity"/>
    <property type="evidence" value="ECO:0007669"/>
    <property type="project" value="InterPro"/>
</dbReference>
<feature type="compositionally biased region" description="Basic and acidic residues" evidence="10">
    <location>
        <begin position="729"/>
        <end position="749"/>
    </location>
</feature>
<feature type="transmembrane region" description="Helical" evidence="11">
    <location>
        <begin position="995"/>
        <end position="1015"/>
    </location>
</feature>
<comment type="caution">
    <text evidence="14">The sequence shown here is derived from an EMBL/GenBank/DDBJ whole genome shotgun (WGS) entry which is preliminary data.</text>
</comment>
<evidence type="ECO:0000313" key="14">
    <source>
        <dbReference type="EMBL" id="KAK3287519.1"/>
    </source>
</evidence>
<dbReference type="Gene3D" id="3.40.50.300">
    <property type="entry name" value="P-loop containing nucleotide triphosphate hydrolases"/>
    <property type="match status" value="2"/>
</dbReference>
<keyword evidence="9 11" id="KW-0472">Membrane</keyword>
<feature type="transmembrane region" description="Helical" evidence="11">
    <location>
        <begin position="891"/>
        <end position="918"/>
    </location>
</feature>
<feature type="transmembrane region" description="Helical" evidence="11">
    <location>
        <begin position="350"/>
        <end position="371"/>
    </location>
</feature>
<dbReference type="FunFam" id="1.20.1560.10:FF:000013">
    <property type="entry name" value="ABC transporter C family member 2"/>
    <property type="match status" value="1"/>
</dbReference>
<feature type="domain" description="ABC transporter" evidence="12">
    <location>
        <begin position="443"/>
        <end position="682"/>
    </location>
</feature>
<dbReference type="GO" id="GO:0016020">
    <property type="term" value="C:membrane"/>
    <property type="evidence" value="ECO:0007669"/>
    <property type="project" value="UniProtKB-SubCell"/>
</dbReference>
<dbReference type="InterPro" id="IPR036640">
    <property type="entry name" value="ABC1_TM_sf"/>
</dbReference>
<dbReference type="SUPFAM" id="SSF90123">
    <property type="entry name" value="ABC transporter transmembrane region"/>
    <property type="match status" value="2"/>
</dbReference>
<dbReference type="Proteomes" id="UP001190700">
    <property type="component" value="Unassembled WGS sequence"/>
</dbReference>
<dbReference type="CDD" id="cd03244">
    <property type="entry name" value="ABCC_MRP_domain2"/>
    <property type="match status" value="1"/>
</dbReference>
<evidence type="ECO:0000256" key="11">
    <source>
        <dbReference type="SAM" id="Phobius"/>
    </source>
</evidence>
<keyword evidence="7" id="KW-0067">ATP-binding</keyword>
<reference evidence="14 15" key="1">
    <citation type="journal article" date="2015" name="Genome Biol. Evol.">
        <title>Comparative Genomics of a Bacterivorous Green Alga Reveals Evolutionary Causalities and Consequences of Phago-Mixotrophic Mode of Nutrition.</title>
        <authorList>
            <person name="Burns J.A."/>
            <person name="Paasch A."/>
            <person name="Narechania A."/>
            <person name="Kim E."/>
        </authorList>
    </citation>
    <scope>NUCLEOTIDE SEQUENCE [LARGE SCALE GENOMIC DNA]</scope>
    <source>
        <strain evidence="14 15">PLY_AMNH</strain>
    </source>
</reference>
<dbReference type="PROSITE" id="PS00211">
    <property type="entry name" value="ABC_TRANSPORTER_1"/>
    <property type="match status" value="2"/>
</dbReference>
<dbReference type="InterPro" id="IPR003439">
    <property type="entry name" value="ABC_transporter-like_ATP-bd"/>
</dbReference>
<keyword evidence="3" id="KW-0813">Transport</keyword>
<dbReference type="CDD" id="cd18580">
    <property type="entry name" value="ABC_6TM_ABCC_D2"/>
    <property type="match status" value="1"/>
</dbReference>
<feature type="transmembrane region" description="Helical" evidence="11">
    <location>
        <begin position="383"/>
        <end position="401"/>
    </location>
</feature>
<evidence type="ECO:0000256" key="5">
    <source>
        <dbReference type="ARBA" id="ARBA00022737"/>
    </source>
</evidence>
<dbReference type="GO" id="GO:0016887">
    <property type="term" value="F:ATP hydrolysis activity"/>
    <property type="evidence" value="ECO:0007669"/>
    <property type="project" value="InterPro"/>
</dbReference>
<evidence type="ECO:0000256" key="10">
    <source>
        <dbReference type="SAM" id="MobiDB-lite"/>
    </source>
</evidence>
<evidence type="ECO:0000256" key="8">
    <source>
        <dbReference type="ARBA" id="ARBA00022989"/>
    </source>
</evidence>
<evidence type="ECO:0000256" key="4">
    <source>
        <dbReference type="ARBA" id="ARBA00022692"/>
    </source>
</evidence>
<keyword evidence="15" id="KW-1185">Reference proteome</keyword>
<name>A0AAE0H0B3_9CHLO</name>
<evidence type="ECO:0000256" key="2">
    <source>
        <dbReference type="ARBA" id="ARBA00009726"/>
    </source>
</evidence>
<dbReference type="PANTHER" id="PTHR24223">
    <property type="entry name" value="ATP-BINDING CASSETTE SUB-FAMILY C"/>
    <property type="match status" value="1"/>
</dbReference>
<dbReference type="InterPro" id="IPR003593">
    <property type="entry name" value="AAA+_ATPase"/>
</dbReference>
<dbReference type="PANTHER" id="PTHR24223:SF456">
    <property type="entry name" value="MULTIDRUG RESISTANCE-ASSOCIATED PROTEIN LETHAL(2)03659"/>
    <property type="match status" value="1"/>
</dbReference>
<evidence type="ECO:0000259" key="13">
    <source>
        <dbReference type="PROSITE" id="PS50929"/>
    </source>
</evidence>
<comment type="subcellular location">
    <subcellularLocation>
        <location evidence="1">Membrane</location>
        <topology evidence="1">Multi-pass membrane protein</topology>
    </subcellularLocation>
</comment>